<evidence type="ECO:0000313" key="2">
    <source>
        <dbReference type="Proteomes" id="UP000285405"/>
    </source>
</evidence>
<name>A0A420J6X0_9PEZI</name>
<gene>
    <name evidence="1" type="ORF">GcC1_014033</name>
</gene>
<protein>
    <submittedName>
        <fullName evidence="1">Uncharacterized protein</fullName>
    </submittedName>
</protein>
<proteinExistence type="predicted"/>
<accession>A0A420J6X0</accession>
<dbReference type="AlphaFoldDB" id="A0A420J6X0"/>
<dbReference type="Proteomes" id="UP000285405">
    <property type="component" value="Unassembled WGS sequence"/>
</dbReference>
<sequence length="161" mass="18640">MWIGAGGQVRFGVLLVLLTILSVKGGDTFFFWQLRYRVQCGHKGMFEPALVNEYARQGCRDVIAREDSLSHVNSPQNRDFNQRKKDNLPKPYKGAHFNANDESLYEVKIIQKKLLRLTKYAVIFSWNKNSNFCKTKGVEYSPGTRKGRFLCVELRHDHIET</sequence>
<dbReference type="EMBL" id="MCBR01001402">
    <property type="protein sequence ID" value="RKF82529.1"/>
    <property type="molecule type" value="Genomic_DNA"/>
</dbReference>
<reference evidence="1 2" key="1">
    <citation type="journal article" date="2018" name="BMC Genomics">
        <title>Comparative genome analyses reveal sequence features reflecting distinct modes of host-adaptation between dicot and monocot powdery mildew.</title>
        <authorList>
            <person name="Wu Y."/>
            <person name="Ma X."/>
            <person name="Pan Z."/>
            <person name="Kale S.D."/>
            <person name="Song Y."/>
            <person name="King H."/>
            <person name="Zhang Q."/>
            <person name="Presley C."/>
            <person name="Deng X."/>
            <person name="Wei C.I."/>
            <person name="Xiao S."/>
        </authorList>
    </citation>
    <scope>NUCLEOTIDE SEQUENCE [LARGE SCALE GENOMIC DNA]</scope>
    <source>
        <strain evidence="1">UCSC1</strain>
    </source>
</reference>
<organism evidence="1 2">
    <name type="scientific">Golovinomyces cichoracearum</name>
    <dbReference type="NCBI Taxonomy" id="62708"/>
    <lineage>
        <taxon>Eukaryota</taxon>
        <taxon>Fungi</taxon>
        <taxon>Dikarya</taxon>
        <taxon>Ascomycota</taxon>
        <taxon>Pezizomycotina</taxon>
        <taxon>Leotiomycetes</taxon>
        <taxon>Erysiphales</taxon>
        <taxon>Erysiphaceae</taxon>
        <taxon>Golovinomyces</taxon>
    </lineage>
</organism>
<comment type="caution">
    <text evidence="1">The sequence shown here is derived from an EMBL/GenBank/DDBJ whole genome shotgun (WGS) entry which is preliminary data.</text>
</comment>
<evidence type="ECO:0000313" key="1">
    <source>
        <dbReference type="EMBL" id="RKF82529.1"/>
    </source>
</evidence>